<evidence type="ECO:0000313" key="1">
    <source>
        <dbReference type="EMBL" id="EHJ13323.1"/>
    </source>
</evidence>
<dbReference type="AlphaFoldDB" id="G5J3A4"/>
<organism evidence="1 2">
    <name type="scientific">Crocosphaera watsonii WH 0003</name>
    <dbReference type="NCBI Taxonomy" id="423471"/>
    <lineage>
        <taxon>Bacteria</taxon>
        <taxon>Bacillati</taxon>
        <taxon>Cyanobacteriota</taxon>
        <taxon>Cyanophyceae</taxon>
        <taxon>Oscillatoriophycideae</taxon>
        <taxon>Chroococcales</taxon>
        <taxon>Aphanothecaceae</taxon>
        <taxon>Crocosphaera</taxon>
    </lineage>
</organism>
<protein>
    <submittedName>
        <fullName evidence="1">Uncharacterized protein</fullName>
    </submittedName>
</protein>
<evidence type="ECO:0000313" key="2">
    <source>
        <dbReference type="Proteomes" id="UP000003477"/>
    </source>
</evidence>
<reference evidence="1 2" key="1">
    <citation type="journal article" date="2011" name="Front. Microbiol.">
        <title>Two Strains of Crocosphaera watsonii with Highly Conserved Genomes are Distinguished by Strain-Specific Features.</title>
        <authorList>
            <person name="Bench S.R."/>
            <person name="Ilikchyan I.N."/>
            <person name="Tripp H.J."/>
            <person name="Zehr J.P."/>
        </authorList>
    </citation>
    <scope>NUCLEOTIDE SEQUENCE [LARGE SCALE GENOMIC DNA]</scope>
    <source>
        <strain evidence="1 2">WH 0003</strain>
    </source>
</reference>
<dbReference type="Proteomes" id="UP000003477">
    <property type="component" value="Unassembled WGS sequence"/>
</dbReference>
<dbReference type="PATRIC" id="fig|423471.3.peg.1855"/>
<sequence length="283" mass="31675">MSDLMLPEEIRAEFTVNADGSTTTSIRGAARLIGVPHNSLLYQLNGGRKQPSKLYQKLTEHGFEPGQFSQGLSEIALTLIIEHYSFDARKCTSQARQVYRAFAAVGIRAWLYEQLDYQEKPSPNTKIVPTIEEIDLVFAGLEKLNIAPQLIQSAKLTAIAKTFPHLETAAEESKQLLSAHNQVEEIPLSPTKLGKIIAEQLGLSKPISARRINQILITVGFQDSERVSNSKGKTKIKYKLTKLGEEYARIQLDTARGHNKTIYVIRWFKSVIPIITEAMNNDQ</sequence>
<gene>
    <name evidence="1" type="ORF">CWATWH0003_1982</name>
</gene>
<dbReference type="GeneID" id="88765713"/>
<name>G5J3A4_CROWT</name>
<comment type="caution">
    <text evidence="1">The sequence shown here is derived from an EMBL/GenBank/DDBJ whole genome shotgun (WGS) entry which is preliminary data.</text>
</comment>
<dbReference type="EMBL" id="AESD01000308">
    <property type="protein sequence ID" value="EHJ13323.1"/>
    <property type="molecule type" value="Genomic_DNA"/>
</dbReference>
<proteinExistence type="predicted"/>
<accession>G5J3A4</accession>
<dbReference type="RefSeq" id="WP_007310306.1">
    <property type="nucleotide sequence ID" value="NZ_AESD01000308.1"/>
</dbReference>